<dbReference type="EMBL" id="QHJG01000028">
    <property type="protein sequence ID" value="PWY54776.1"/>
    <property type="molecule type" value="Genomic_DNA"/>
</dbReference>
<evidence type="ECO:0000259" key="7">
    <source>
        <dbReference type="Pfam" id="PF13700"/>
    </source>
</evidence>
<dbReference type="Pfam" id="PF13700">
    <property type="entry name" value="DUF4158"/>
    <property type="match status" value="1"/>
</dbReference>
<evidence type="ECO:0000259" key="6">
    <source>
        <dbReference type="Pfam" id="PF01526"/>
    </source>
</evidence>
<dbReference type="GO" id="GO:0004803">
    <property type="term" value="F:transposase activity"/>
    <property type="evidence" value="ECO:0007669"/>
    <property type="project" value="InterPro"/>
</dbReference>
<dbReference type="AlphaFoldDB" id="A0A317U218"/>
<proteinExistence type="inferred from homology"/>
<sequence>MTAIHETAYPRLKPNPSPDELEKNFKPTYDEIFLMEDSTKSSLSDVYKLGFILTLKCFQCLGYVINIQKIPEVIVNYISQAMGIQNLLDLNTYSSSAKKRHRKIILKYLDISDDRTKQRIYLKECALKSASFKESLADIINDMIETLVKERFELPGFSTLERLARAARVIVNTRLCEEITSNLDDKSKTLLDSLFDTSLAPDKATTGWDFLKQEMKSPTTNNVKLFVTNLELLKKWKAEAPASTHELPAHRLEQFVDEARALDSSDMKNIKPEKRYALAATLLHFKLAQGLDDIAMVMIRWMRKMRHEAKVALDEYTLSKKTETDCLVNTLLGVLLASNNLGTPSERLAAIESSLPEDKNGIIYQCEKYLAYASDNYLPFMLKLYQNKRYVLFQLLEQISLQSASKDKSLELAVTFIIKNRHSKQKTLSIIAHDFDQLSWLSEKWFSFVTSQKRHDEIMEVNKKNFELAVFNALADEINCADMFLPGANNYDDPNKPLISWDDFDTQLEEYCNLIKQPSKSSDFIAALQIQHYAAAKKTNDGFLANEYLSIENCEPVLKRAISKKEDKAIMSFVEQVSTRLPLTNIVDVFIDIEQWLSISKDFKPLSGFDSKIKDYDMRFVATSFSYGCNVGPVQAERCLQKYSRKQIAWLFNHHITDYRLSKATEKIINAYNQFDLPKSWGTGETGSVDGTYWNVYTNNLLAEHHIRYGQYGGIGYYHVSDQYIALFSNFIPCGVYEATYIFDGIIENESDIQPTTIHGDTGAQSEVVFAFAYLLAIQLMPRIRNFKHLKYYRPIMSDGVIFEHIDSIFTNDKIDWELIEAHYHDMLRVVMSIRSGNIKASTILRKLCTQSRKNKIYQAFRELGRVVRTMFLLNYINDIDLRRLIQAATCKSEEFNNFIDWVSFGRDGTIEDNLRVNQKKTINFGRLVANAVMLHVVANMTNVINELTEEGLEVTENMRNGLSPYHGGHINRYGVFPLSMDRDKLMVEYKLN</sequence>
<comment type="similarity">
    <text evidence="1">Belongs to the transposase 7 family.</text>
</comment>
<keyword evidence="3" id="KW-0238">DNA-binding</keyword>
<dbReference type="GO" id="GO:0006313">
    <property type="term" value="P:DNA transposition"/>
    <property type="evidence" value="ECO:0007669"/>
    <property type="project" value="InterPro"/>
</dbReference>
<keyword evidence="2" id="KW-0815">Transposition</keyword>
<gene>
    <name evidence="8" type="ORF">DGG96_15465</name>
    <name evidence="9" type="ORF">ELY20_14400</name>
</gene>
<evidence type="ECO:0000313" key="11">
    <source>
        <dbReference type="Proteomes" id="UP000287374"/>
    </source>
</evidence>
<evidence type="ECO:0000256" key="4">
    <source>
        <dbReference type="ARBA" id="ARBA00023172"/>
    </source>
</evidence>
<evidence type="ECO:0000313" key="9">
    <source>
        <dbReference type="EMBL" id="RUR20850.1"/>
    </source>
</evidence>
<dbReference type="InterPro" id="IPR025296">
    <property type="entry name" value="DUF4158"/>
</dbReference>
<protein>
    <submittedName>
        <fullName evidence="8">Tn3 family transposase</fullName>
    </submittedName>
</protein>
<keyword evidence="4" id="KW-0233">DNA recombination</keyword>
<organism evidence="8 10">
    <name type="scientific">Legionella qingyii</name>
    <dbReference type="NCBI Taxonomy" id="2184757"/>
    <lineage>
        <taxon>Bacteria</taxon>
        <taxon>Pseudomonadati</taxon>
        <taxon>Pseudomonadota</taxon>
        <taxon>Gammaproteobacteria</taxon>
        <taxon>Legionellales</taxon>
        <taxon>Legionellaceae</taxon>
        <taxon>Legionella</taxon>
    </lineage>
</organism>
<feature type="region of interest" description="Disordered" evidence="5">
    <location>
        <begin position="1"/>
        <end position="20"/>
    </location>
</feature>
<dbReference type="InterPro" id="IPR002513">
    <property type="entry name" value="Tn3_Tnp_DDE_dom"/>
</dbReference>
<comment type="caution">
    <text evidence="8">The sequence shown here is derived from an EMBL/GenBank/DDBJ whole genome shotgun (WGS) entry which is preliminary data.</text>
</comment>
<dbReference type="NCBIfam" id="NF033527">
    <property type="entry name" value="transpos_Tn3"/>
    <property type="match status" value="1"/>
</dbReference>
<reference evidence="8 10" key="1">
    <citation type="submission" date="2018-05" db="EMBL/GenBank/DDBJ databases">
        <title>Legionella qingyii sp.nov., whole genome shotgun sequence.</title>
        <authorList>
            <person name="Wu H."/>
            <person name="Zhu Q."/>
            <person name="Hu C."/>
        </authorList>
    </citation>
    <scope>NUCLEOTIDE SEQUENCE [LARGE SCALE GENOMIC DNA]</scope>
    <source>
        <strain evidence="8 10">HEB18</strain>
    </source>
</reference>
<dbReference type="EMBL" id="RZGX01000022">
    <property type="protein sequence ID" value="RUR20850.1"/>
    <property type="molecule type" value="Genomic_DNA"/>
</dbReference>
<dbReference type="Pfam" id="PF01526">
    <property type="entry name" value="DDE_Tnp_Tn3"/>
    <property type="match status" value="1"/>
</dbReference>
<dbReference type="Proteomes" id="UP000287374">
    <property type="component" value="Unassembled WGS sequence"/>
</dbReference>
<evidence type="ECO:0000256" key="1">
    <source>
        <dbReference type="ARBA" id="ARBA00009402"/>
    </source>
</evidence>
<dbReference type="Proteomes" id="UP000247152">
    <property type="component" value="Unassembled WGS sequence"/>
</dbReference>
<feature type="domain" description="DUF4158" evidence="7">
    <location>
        <begin position="2"/>
        <end position="166"/>
    </location>
</feature>
<evidence type="ECO:0000313" key="10">
    <source>
        <dbReference type="Proteomes" id="UP000247152"/>
    </source>
</evidence>
<dbReference type="RefSeq" id="WP_110143551.1">
    <property type="nucleotide sequence ID" value="NZ_QHJG01000028.1"/>
</dbReference>
<evidence type="ECO:0000256" key="5">
    <source>
        <dbReference type="SAM" id="MobiDB-lite"/>
    </source>
</evidence>
<accession>A0A317U218</accession>
<evidence type="ECO:0000313" key="8">
    <source>
        <dbReference type="EMBL" id="PWY54776.1"/>
    </source>
</evidence>
<keyword evidence="11" id="KW-1185">Reference proteome</keyword>
<dbReference type="OrthoDB" id="5292689at2"/>
<reference evidence="9 11" key="2">
    <citation type="submission" date="2018-12" db="EMBL/GenBank/DDBJ databases">
        <title>Legionella sp,whole genome shotgun sequence.</title>
        <authorList>
            <person name="Wu H."/>
        </authorList>
    </citation>
    <scope>NUCLEOTIDE SEQUENCE [LARGE SCALE GENOMIC DNA]</scope>
    <source>
        <strain evidence="9">Km489</strain>
        <strain evidence="11">km489</strain>
    </source>
</reference>
<name>A0A317U218_9GAMM</name>
<feature type="domain" description="Tn3 transposase DDE" evidence="6">
    <location>
        <begin position="588"/>
        <end position="977"/>
    </location>
</feature>
<dbReference type="InterPro" id="IPR047653">
    <property type="entry name" value="Tn3-like_transpos"/>
</dbReference>
<dbReference type="GO" id="GO:0003677">
    <property type="term" value="F:DNA binding"/>
    <property type="evidence" value="ECO:0007669"/>
    <property type="project" value="UniProtKB-KW"/>
</dbReference>
<evidence type="ECO:0000256" key="3">
    <source>
        <dbReference type="ARBA" id="ARBA00023125"/>
    </source>
</evidence>
<evidence type="ECO:0000256" key="2">
    <source>
        <dbReference type="ARBA" id="ARBA00022578"/>
    </source>
</evidence>